<dbReference type="AlphaFoldDB" id="A0A0A9A941"/>
<name>A0A0A9A941_ARUDO</name>
<reference evidence="1" key="1">
    <citation type="submission" date="2014-09" db="EMBL/GenBank/DDBJ databases">
        <authorList>
            <person name="Magalhaes I.L.F."/>
            <person name="Oliveira U."/>
            <person name="Santos F.R."/>
            <person name="Vidigal T.H.D.A."/>
            <person name="Brescovit A.D."/>
            <person name="Santos A.J."/>
        </authorList>
    </citation>
    <scope>NUCLEOTIDE SEQUENCE</scope>
    <source>
        <tissue evidence="1">Shoot tissue taken approximately 20 cm above the soil surface</tissue>
    </source>
</reference>
<protein>
    <submittedName>
        <fullName evidence="1">Uncharacterized protein</fullName>
    </submittedName>
</protein>
<sequence>MVTILIDSTEQHPKYKTS</sequence>
<dbReference type="EMBL" id="GBRH01252380">
    <property type="protein sequence ID" value="JAD45515.1"/>
    <property type="molecule type" value="Transcribed_RNA"/>
</dbReference>
<proteinExistence type="predicted"/>
<evidence type="ECO:0000313" key="1">
    <source>
        <dbReference type="EMBL" id="JAD45515.1"/>
    </source>
</evidence>
<organism evidence="1">
    <name type="scientific">Arundo donax</name>
    <name type="common">Giant reed</name>
    <name type="synonym">Donax arundinaceus</name>
    <dbReference type="NCBI Taxonomy" id="35708"/>
    <lineage>
        <taxon>Eukaryota</taxon>
        <taxon>Viridiplantae</taxon>
        <taxon>Streptophyta</taxon>
        <taxon>Embryophyta</taxon>
        <taxon>Tracheophyta</taxon>
        <taxon>Spermatophyta</taxon>
        <taxon>Magnoliopsida</taxon>
        <taxon>Liliopsida</taxon>
        <taxon>Poales</taxon>
        <taxon>Poaceae</taxon>
        <taxon>PACMAD clade</taxon>
        <taxon>Arundinoideae</taxon>
        <taxon>Arundineae</taxon>
        <taxon>Arundo</taxon>
    </lineage>
</organism>
<reference evidence="1" key="2">
    <citation type="journal article" date="2015" name="Data Brief">
        <title>Shoot transcriptome of the giant reed, Arundo donax.</title>
        <authorList>
            <person name="Barrero R.A."/>
            <person name="Guerrero F.D."/>
            <person name="Moolhuijzen P."/>
            <person name="Goolsby J.A."/>
            <person name="Tidwell J."/>
            <person name="Bellgard S.E."/>
            <person name="Bellgard M.I."/>
        </authorList>
    </citation>
    <scope>NUCLEOTIDE SEQUENCE</scope>
    <source>
        <tissue evidence="1">Shoot tissue taken approximately 20 cm above the soil surface</tissue>
    </source>
</reference>
<accession>A0A0A9A941</accession>